<dbReference type="Gene3D" id="1.20.1280.290">
    <property type="match status" value="2"/>
</dbReference>
<evidence type="ECO:0000256" key="6">
    <source>
        <dbReference type="SAM" id="Phobius"/>
    </source>
</evidence>
<dbReference type="Pfam" id="PF04193">
    <property type="entry name" value="PQ-loop"/>
    <property type="match status" value="2"/>
</dbReference>
<evidence type="ECO:0000313" key="8">
    <source>
        <dbReference type="Proteomes" id="UP000294933"/>
    </source>
</evidence>
<dbReference type="InterPro" id="IPR051415">
    <property type="entry name" value="LAAT-1"/>
</dbReference>
<dbReference type="OrthoDB" id="407617at2759"/>
<dbReference type="SMART" id="SM00679">
    <property type="entry name" value="CTNS"/>
    <property type="match status" value="2"/>
</dbReference>
<evidence type="ECO:0000256" key="4">
    <source>
        <dbReference type="ARBA" id="ARBA00023136"/>
    </source>
</evidence>
<proteinExistence type="predicted"/>
<feature type="transmembrane region" description="Helical" evidence="6">
    <location>
        <begin position="131"/>
        <end position="151"/>
    </location>
</feature>
<dbReference type="Proteomes" id="UP000294933">
    <property type="component" value="Unassembled WGS sequence"/>
</dbReference>
<gene>
    <name evidence="7" type="ORF">BD410DRAFT_786774</name>
</gene>
<feature type="compositionally biased region" description="Polar residues" evidence="5">
    <location>
        <begin position="269"/>
        <end position="286"/>
    </location>
</feature>
<keyword evidence="2 6" id="KW-0812">Transmembrane</keyword>
<evidence type="ECO:0000256" key="2">
    <source>
        <dbReference type="ARBA" id="ARBA00022692"/>
    </source>
</evidence>
<keyword evidence="3 6" id="KW-1133">Transmembrane helix</keyword>
<dbReference type="AlphaFoldDB" id="A0A4Y7QB49"/>
<feature type="region of interest" description="Disordered" evidence="5">
    <location>
        <begin position="246"/>
        <end position="286"/>
    </location>
</feature>
<evidence type="ECO:0000256" key="1">
    <source>
        <dbReference type="ARBA" id="ARBA00004141"/>
    </source>
</evidence>
<dbReference type="VEuPathDB" id="FungiDB:BD410DRAFT_786774"/>
<reference evidence="7 8" key="1">
    <citation type="submission" date="2018-06" db="EMBL/GenBank/DDBJ databases">
        <title>A transcriptomic atlas of mushroom development highlights an independent origin of complex multicellularity.</title>
        <authorList>
            <consortium name="DOE Joint Genome Institute"/>
            <person name="Krizsan K."/>
            <person name="Almasi E."/>
            <person name="Merenyi Z."/>
            <person name="Sahu N."/>
            <person name="Viragh M."/>
            <person name="Koszo T."/>
            <person name="Mondo S."/>
            <person name="Kiss B."/>
            <person name="Balint B."/>
            <person name="Kues U."/>
            <person name="Barry K."/>
            <person name="Hegedus J.C."/>
            <person name="Henrissat B."/>
            <person name="Johnson J."/>
            <person name="Lipzen A."/>
            <person name="Ohm R."/>
            <person name="Nagy I."/>
            <person name="Pangilinan J."/>
            <person name="Yan J."/>
            <person name="Xiong Y."/>
            <person name="Grigoriev I.V."/>
            <person name="Hibbett D.S."/>
            <person name="Nagy L.G."/>
        </authorList>
    </citation>
    <scope>NUCLEOTIDE SEQUENCE [LARGE SCALE GENOMIC DNA]</scope>
    <source>
        <strain evidence="7 8">SZMC22713</strain>
    </source>
</reference>
<dbReference type="GO" id="GO:0016020">
    <property type="term" value="C:membrane"/>
    <property type="evidence" value="ECO:0007669"/>
    <property type="project" value="UniProtKB-SubCell"/>
</dbReference>
<feature type="transmembrane region" description="Helical" evidence="6">
    <location>
        <begin position="98"/>
        <end position="119"/>
    </location>
</feature>
<dbReference type="STRING" id="50990.A0A4Y7QB49"/>
<keyword evidence="4 6" id="KW-0472">Membrane</keyword>
<organism evidence="7 8">
    <name type="scientific">Rickenella mellea</name>
    <dbReference type="NCBI Taxonomy" id="50990"/>
    <lineage>
        <taxon>Eukaryota</taxon>
        <taxon>Fungi</taxon>
        <taxon>Dikarya</taxon>
        <taxon>Basidiomycota</taxon>
        <taxon>Agaricomycotina</taxon>
        <taxon>Agaricomycetes</taxon>
        <taxon>Hymenochaetales</taxon>
        <taxon>Rickenellaceae</taxon>
        <taxon>Rickenella</taxon>
    </lineage>
</organism>
<protein>
    <recommendedName>
        <fullName evidence="9">PQ-loop-domain-containing protein</fullName>
    </recommendedName>
</protein>
<keyword evidence="8" id="KW-1185">Reference proteome</keyword>
<dbReference type="EMBL" id="ML170168">
    <property type="protein sequence ID" value="TDL24079.1"/>
    <property type="molecule type" value="Genomic_DNA"/>
</dbReference>
<evidence type="ECO:0000256" key="5">
    <source>
        <dbReference type="SAM" id="MobiDB-lite"/>
    </source>
</evidence>
<dbReference type="PANTHER" id="PTHR16201:SF37">
    <property type="entry name" value="PQ-LOOP REPEAT-CONTAINING PROTEIN"/>
    <property type="match status" value="1"/>
</dbReference>
<feature type="transmembrane region" description="Helical" evidence="6">
    <location>
        <begin position="39"/>
        <end position="60"/>
    </location>
</feature>
<comment type="subcellular location">
    <subcellularLocation>
        <location evidence="1">Membrane</location>
        <topology evidence="1">Multi-pass membrane protein</topology>
    </subcellularLocation>
</comment>
<name>A0A4Y7QB49_9AGAM</name>
<feature type="transmembrane region" description="Helical" evidence="6">
    <location>
        <begin position="189"/>
        <end position="212"/>
    </location>
</feature>
<sequence length="286" mass="31387">MPVNPVAENVLGTIGAICWTGQLLPQVWKSWRTKDTEGLSHWLMFIWACAAAVLGIFVVVQKLNIPLILQPQLFGFLSSVSWGQCMYYGHKKSLVRSLALFIVFITLLGSFEAGMIFAVRPAYRHGNQTPVRFFGIMSSVLLSAGLLPQYVEIWRLREVKGISLMFMFIDLMGGVFSDLSLAFRPEFDVIAGVAYTLVVVLDGIVLIAAIILNPRARRRRERAAELEASGASPALATGVVVQDADVPLETQPPHPQHPQLPDVDDVKRSSSPTLCVPTQISGKDTG</sequence>
<evidence type="ECO:0000313" key="7">
    <source>
        <dbReference type="EMBL" id="TDL24079.1"/>
    </source>
</evidence>
<dbReference type="PANTHER" id="PTHR16201">
    <property type="entry name" value="SEVEN TRANSMEMBRANE PROTEIN 1-RELATED"/>
    <property type="match status" value="1"/>
</dbReference>
<feature type="transmembrane region" description="Helical" evidence="6">
    <location>
        <begin position="163"/>
        <end position="183"/>
    </location>
</feature>
<accession>A0A4Y7QB49</accession>
<evidence type="ECO:0008006" key="9">
    <source>
        <dbReference type="Google" id="ProtNLM"/>
    </source>
</evidence>
<evidence type="ECO:0000256" key="3">
    <source>
        <dbReference type="ARBA" id="ARBA00022989"/>
    </source>
</evidence>
<dbReference type="InterPro" id="IPR006603">
    <property type="entry name" value="PQ-loop_rpt"/>
</dbReference>